<accession>A0A387H5W5</accession>
<sequence length="84" mass="9294">MKITAQHVGTSVARDIRSGATVIVRLSGLGPDGVSYTCTDGFREYQPTSFAISLDDITARWRPATAEETAEFERLHRPAPENWD</sequence>
<dbReference type="RefSeq" id="WP_120719311.1">
    <property type="nucleotide sequence ID" value="NZ_CP032698.1"/>
</dbReference>
<name>A0A387H5W5_9ACTN</name>
<evidence type="ECO:0000313" key="2">
    <source>
        <dbReference type="Proteomes" id="UP000271554"/>
    </source>
</evidence>
<organism evidence="1 2">
    <name type="scientific">Streptomyces hundungensis</name>
    <dbReference type="NCBI Taxonomy" id="1077946"/>
    <lineage>
        <taxon>Bacteria</taxon>
        <taxon>Bacillati</taxon>
        <taxon>Actinomycetota</taxon>
        <taxon>Actinomycetes</taxon>
        <taxon>Kitasatosporales</taxon>
        <taxon>Streptomycetaceae</taxon>
        <taxon>Streptomyces</taxon>
    </lineage>
</organism>
<dbReference type="KEGG" id="shun:DWB77_00008"/>
<protein>
    <submittedName>
        <fullName evidence="1">Uncharacterized protein</fullName>
    </submittedName>
</protein>
<gene>
    <name evidence="1" type="ORF">DWB77_00008</name>
</gene>
<proteinExistence type="predicted"/>
<dbReference type="EMBL" id="CP032698">
    <property type="protein sequence ID" value="AYG77901.1"/>
    <property type="molecule type" value="Genomic_DNA"/>
</dbReference>
<dbReference type="AlphaFoldDB" id="A0A387H5W5"/>
<dbReference type="OrthoDB" id="3204481at2"/>
<keyword evidence="2" id="KW-1185">Reference proteome</keyword>
<dbReference type="Proteomes" id="UP000271554">
    <property type="component" value="Chromosome"/>
</dbReference>
<evidence type="ECO:0000313" key="1">
    <source>
        <dbReference type="EMBL" id="AYG77901.1"/>
    </source>
</evidence>
<reference evidence="1 2" key="1">
    <citation type="submission" date="2018-10" db="EMBL/GenBank/DDBJ databases">
        <title>Relationship between Morphology and Antimicrobial Activity in Streptomyces.</title>
        <authorList>
            <person name="Kang H.J."/>
            <person name="Kim S.B."/>
        </authorList>
    </citation>
    <scope>NUCLEOTIDE SEQUENCE [LARGE SCALE GENOMIC DNA]</scope>
    <source>
        <strain evidence="1 2">BH38</strain>
    </source>
</reference>